<dbReference type="GO" id="GO:0003700">
    <property type="term" value="F:DNA-binding transcription factor activity"/>
    <property type="evidence" value="ECO:0007669"/>
    <property type="project" value="InterPro"/>
</dbReference>
<dbReference type="STRING" id="159291.SAMN05920897_11612"/>
<dbReference type="Proteomes" id="UP000186400">
    <property type="component" value="Unassembled WGS sequence"/>
</dbReference>
<accession>A0A1N6VXJ8</accession>
<dbReference type="GO" id="GO:0097367">
    <property type="term" value="F:carbohydrate derivative binding"/>
    <property type="evidence" value="ECO:0007669"/>
    <property type="project" value="InterPro"/>
</dbReference>
<dbReference type="InterPro" id="IPR036388">
    <property type="entry name" value="WH-like_DNA-bd_sf"/>
</dbReference>
<organism evidence="3 4">
    <name type="scientific">Alkalispirochaeta americana</name>
    <dbReference type="NCBI Taxonomy" id="159291"/>
    <lineage>
        <taxon>Bacteria</taxon>
        <taxon>Pseudomonadati</taxon>
        <taxon>Spirochaetota</taxon>
        <taxon>Spirochaetia</taxon>
        <taxon>Spirochaetales</taxon>
        <taxon>Spirochaetaceae</taxon>
        <taxon>Alkalispirochaeta</taxon>
    </lineage>
</organism>
<dbReference type="InterPro" id="IPR047640">
    <property type="entry name" value="RpiR-like"/>
</dbReference>
<keyword evidence="4" id="KW-1185">Reference proteome</keyword>
<feature type="domain" description="HTH rpiR-type" evidence="1">
    <location>
        <begin position="5"/>
        <end position="81"/>
    </location>
</feature>
<protein>
    <submittedName>
        <fullName evidence="3">Transcriptional regulator, RpiR family</fullName>
    </submittedName>
</protein>
<dbReference type="EMBL" id="FTMS01000016">
    <property type="protein sequence ID" value="SIQ82488.1"/>
    <property type="molecule type" value="Genomic_DNA"/>
</dbReference>
<evidence type="ECO:0000259" key="1">
    <source>
        <dbReference type="PROSITE" id="PS51071"/>
    </source>
</evidence>
<reference evidence="4" key="1">
    <citation type="submission" date="2017-01" db="EMBL/GenBank/DDBJ databases">
        <authorList>
            <person name="Varghese N."/>
            <person name="Submissions S."/>
        </authorList>
    </citation>
    <scope>NUCLEOTIDE SEQUENCE [LARGE SCALE GENOMIC DNA]</scope>
    <source>
        <strain evidence="4">ASpG1</strain>
    </source>
</reference>
<dbReference type="AlphaFoldDB" id="A0A1N6VXJ8"/>
<dbReference type="RefSeq" id="WP_076489496.1">
    <property type="nucleotide sequence ID" value="NZ_FTMS01000016.1"/>
</dbReference>
<dbReference type="Gene3D" id="3.40.50.10490">
    <property type="entry name" value="Glucose-6-phosphate isomerase like protein, domain 1"/>
    <property type="match status" value="1"/>
</dbReference>
<dbReference type="GO" id="GO:0003677">
    <property type="term" value="F:DNA binding"/>
    <property type="evidence" value="ECO:0007669"/>
    <property type="project" value="InterPro"/>
</dbReference>
<proteinExistence type="predicted"/>
<dbReference type="SUPFAM" id="SSF46689">
    <property type="entry name" value="Homeodomain-like"/>
    <property type="match status" value="1"/>
</dbReference>
<dbReference type="GO" id="GO:1901135">
    <property type="term" value="P:carbohydrate derivative metabolic process"/>
    <property type="evidence" value="ECO:0007669"/>
    <property type="project" value="InterPro"/>
</dbReference>
<dbReference type="PROSITE" id="PS51464">
    <property type="entry name" value="SIS"/>
    <property type="match status" value="1"/>
</dbReference>
<dbReference type="PANTHER" id="PTHR30514">
    <property type="entry name" value="GLUCOKINASE"/>
    <property type="match status" value="1"/>
</dbReference>
<dbReference type="OrthoDB" id="367420at2"/>
<dbReference type="InterPro" id="IPR000281">
    <property type="entry name" value="HTH_RpiR"/>
</dbReference>
<dbReference type="InterPro" id="IPR046348">
    <property type="entry name" value="SIS_dom_sf"/>
</dbReference>
<sequence>MADKFGWGKRVSKLAGRLTETETRVLEYVTESPHEAAFMSLKDLCERTGVSKPKIIQLYRKLGYERYKEFRNGVEEFYAHHINAYRASKATFKDIRSFDQLVTTSIEEEAKALQRQLEHVPTDDVEQLARSMLNKRRIYILGTSTGMYPAHYLFQRLKRYKLDVRILGEDSQHIVEDAFGINEDDMLLVFHYFPDRRRTHGAMKLAHDCGALVVVATDTMLIELTEMADQVYFVARGSIRLHSSMAVPMHFVNLVMLAIEWLGGETFQQYLLDIEKLRERYDLG</sequence>
<evidence type="ECO:0000313" key="3">
    <source>
        <dbReference type="EMBL" id="SIQ82488.1"/>
    </source>
</evidence>
<dbReference type="Pfam" id="PF01418">
    <property type="entry name" value="HTH_6"/>
    <property type="match status" value="1"/>
</dbReference>
<name>A0A1N6VXJ8_9SPIO</name>
<evidence type="ECO:0000259" key="2">
    <source>
        <dbReference type="PROSITE" id="PS51464"/>
    </source>
</evidence>
<gene>
    <name evidence="3" type="ORF">SAMN05920897_11612</name>
</gene>
<dbReference type="InterPro" id="IPR001347">
    <property type="entry name" value="SIS_dom"/>
</dbReference>
<dbReference type="InterPro" id="IPR009057">
    <property type="entry name" value="Homeodomain-like_sf"/>
</dbReference>
<dbReference type="Gene3D" id="1.10.10.10">
    <property type="entry name" value="Winged helix-like DNA-binding domain superfamily/Winged helix DNA-binding domain"/>
    <property type="match status" value="1"/>
</dbReference>
<evidence type="ECO:0000313" key="4">
    <source>
        <dbReference type="Proteomes" id="UP000186400"/>
    </source>
</evidence>
<dbReference type="SUPFAM" id="SSF53697">
    <property type="entry name" value="SIS domain"/>
    <property type="match status" value="1"/>
</dbReference>
<dbReference type="PROSITE" id="PS51071">
    <property type="entry name" value="HTH_RPIR"/>
    <property type="match status" value="1"/>
</dbReference>
<feature type="domain" description="SIS" evidence="2">
    <location>
        <begin position="128"/>
        <end position="267"/>
    </location>
</feature>